<dbReference type="GeneTree" id="ENSGT00460000041630"/>
<dbReference type="SUPFAM" id="SSF82185">
    <property type="entry name" value="Histone H3 K4-specific methyltransferase SET7/9 N-terminal domain"/>
    <property type="match status" value="1"/>
</dbReference>
<dbReference type="Gene3D" id="2.20.110.10">
    <property type="entry name" value="Histone H3 K4-specific methyltransferase SET7/9 N-terminal domain"/>
    <property type="match status" value="1"/>
</dbReference>
<keyword evidence="2" id="KW-0677">Repeat</keyword>
<sequence length="1068" mass="121065">MNPEVFTQGDVKPSEPSPTKSAYSREDRSMGDLKYFSKRDIITTDEEGDDRESLGVPASELQDFIERVSGVQEWPDGCVYKGEFGLNMKLGFGIFEWSNGEAYRGQFYKDHRHGKGTYTWPDGCTFTGTFYISHREGYGTMYLKNRVFQGLYRADERFGPGIESYAEGCQDVGWWFREHIIKLCTEVPGAFTILDYPEYIPFLSFDSVKVCLSEKELAKWDLNEEEDPFFYDYKRLLLNDNLTLPPEMYIYSTDNEHLPMTASSKKDFDFYFLAPKFQIFDDEDEFCFVINQTPLLLKIQKHACRFRHSQSLFSWSVNDIMNGNRSNFGYQGPKERFAKELIVAAEKGEYDHVYEILRDNLALADVGDRQGFTALAGATIHCHNAIINLLLDNGANVNVCTDEGITPLCICFILYYSEEMFKPNIAERNLDKLKGLPSRPILIPTATTSEVKSSVPNLETASQRFSALEVKKPLENVASNMDKVASSIFQEHSELKQIIHKDDDLRMASLEKSCPTASNRMPEEIWMNFDRSTQLRASTNLESNVGDHSYPVEISQDIMEKMASAYTMMRVASFESEDTDRGTVRKVALSMIEHKFRWTTIQLLLQRGADPNYCKVPMHVLFFPVRAADAVGVQLLLEHGARTDVRLPSKMRALTPLHIAVSLPEEAGVRITELLLHAITDPDARAEDQDERYKLHKFDTLMSTMKLNNEPGPPKTYYSPSKLIPEEGGRTPLHVVCEREDNFKYARDIIRLLLIHKANPNTLWSGHSPLSLSIASGNDLAVNELLLWGADPNLALTKGVGSALCAVANLAFEQKRSLDGKIALIDRLIQFGADILIPIKLVQGETSAVGTAVDYAYFKFFQDRRIAHTPLRSLTASEQETLVLRKKLLEHMGLWLRKAVLDKEDQWDQKQLLLSKKAELSSRSKKKNNVLPAKPAEGESRIPFFKFCYQCGRSIGVQLTPCLRCYGILTCSKHCKAKAWNESHKRECGAVKGETLTSFKSKEDFRKGKEMASKVLRDVKGLNSSPKSTKKDIDLKMKSLLKTGAFTWPKECPSPPSSPPYTENYSFN</sequence>
<dbReference type="Gene3D" id="1.25.40.20">
    <property type="entry name" value="Ankyrin repeat-containing domain"/>
    <property type="match status" value="3"/>
</dbReference>
<dbReference type="Gene3D" id="6.10.140.2220">
    <property type="match status" value="1"/>
</dbReference>
<evidence type="ECO:0000256" key="1">
    <source>
        <dbReference type="ARBA" id="ARBA00022723"/>
    </source>
</evidence>
<name>A0A4X2JUG8_VOMUR</name>
<gene>
    <name evidence="9" type="primary">ANKMY1</name>
</gene>
<reference evidence="9" key="3">
    <citation type="submission" date="2025-09" db="UniProtKB">
        <authorList>
            <consortium name="Ensembl"/>
        </authorList>
    </citation>
    <scope>IDENTIFICATION</scope>
</reference>
<dbReference type="Proteomes" id="UP000314987">
    <property type="component" value="Unassembled WGS sequence"/>
</dbReference>
<dbReference type="Pfam" id="PF01753">
    <property type="entry name" value="zf-MYND"/>
    <property type="match status" value="1"/>
</dbReference>
<dbReference type="PROSITE" id="PS50297">
    <property type="entry name" value="ANK_REP_REGION"/>
    <property type="match status" value="1"/>
</dbReference>
<dbReference type="RefSeq" id="XP_027717299.1">
    <property type="nucleotide sequence ID" value="XM_027861498.1"/>
</dbReference>
<organism evidence="9 10">
    <name type="scientific">Vombatus ursinus</name>
    <name type="common">Common wombat</name>
    <dbReference type="NCBI Taxonomy" id="29139"/>
    <lineage>
        <taxon>Eukaryota</taxon>
        <taxon>Metazoa</taxon>
        <taxon>Chordata</taxon>
        <taxon>Craniata</taxon>
        <taxon>Vertebrata</taxon>
        <taxon>Euteleostomi</taxon>
        <taxon>Mammalia</taxon>
        <taxon>Metatheria</taxon>
        <taxon>Diprotodontia</taxon>
        <taxon>Vombatidae</taxon>
        <taxon>Vombatus</taxon>
    </lineage>
</organism>
<dbReference type="SMART" id="SM00248">
    <property type="entry name" value="ANK"/>
    <property type="match status" value="6"/>
</dbReference>
<proteinExistence type="predicted"/>
<evidence type="ECO:0000313" key="10">
    <source>
        <dbReference type="Proteomes" id="UP000314987"/>
    </source>
</evidence>
<feature type="domain" description="MYND-type" evidence="8">
    <location>
        <begin position="948"/>
        <end position="988"/>
    </location>
</feature>
<dbReference type="InterPro" id="IPR002110">
    <property type="entry name" value="Ankyrin_rpt"/>
</dbReference>
<dbReference type="OMA" id="CNKVFYC"/>
<evidence type="ECO:0000256" key="2">
    <source>
        <dbReference type="ARBA" id="ARBA00022737"/>
    </source>
</evidence>
<dbReference type="InterPro" id="IPR002893">
    <property type="entry name" value="Znf_MYND"/>
</dbReference>
<dbReference type="PANTHER" id="PTHR15897">
    <property type="entry name" value="ANKYRIN REPEAT AND MYND DOMAIN PROTEIN 1"/>
    <property type="match status" value="1"/>
</dbReference>
<dbReference type="PROSITE" id="PS50865">
    <property type="entry name" value="ZF_MYND_2"/>
    <property type="match status" value="1"/>
</dbReference>
<keyword evidence="3 6" id="KW-0863">Zinc-finger</keyword>
<dbReference type="InterPro" id="IPR003409">
    <property type="entry name" value="MORN"/>
</dbReference>
<evidence type="ECO:0000256" key="3">
    <source>
        <dbReference type="ARBA" id="ARBA00022771"/>
    </source>
</evidence>
<dbReference type="SUPFAM" id="SSF144232">
    <property type="entry name" value="HIT/MYND zinc finger-like"/>
    <property type="match status" value="1"/>
</dbReference>
<dbReference type="SUPFAM" id="SSF48403">
    <property type="entry name" value="Ankyrin repeat"/>
    <property type="match status" value="2"/>
</dbReference>
<evidence type="ECO:0000256" key="6">
    <source>
        <dbReference type="PROSITE-ProRule" id="PRU00134"/>
    </source>
</evidence>
<dbReference type="GeneID" id="114042785"/>
<dbReference type="AlphaFoldDB" id="A0A4X2JUG8"/>
<accession>A0A4X2JUG8</accession>
<reference evidence="9" key="2">
    <citation type="submission" date="2025-08" db="UniProtKB">
        <authorList>
            <consortium name="Ensembl"/>
        </authorList>
    </citation>
    <scope>IDENTIFICATION</scope>
</reference>
<dbReference type="PANTHER" id="PTHR15897:SF2">
    <property type="entry name" value="ANKYRIN REPEAT AND MYND DOMAIN-CONTAINING PROTEIN 1"/>
    <property type="match status" value="1"/>
</dbReference>
<feature type="repeat" description="ANK" evidence="5">
    <location>
        <begin position="370"/>
        <end position="402"/>
    </location>
</feature>
<dbReference type="PROSITE" id="PS50088">
    <property type="entry name" value="ANK_REPEAT"/>
    <property type="match status" value="1"/>
</dbReference>
<evidence type="ECO:0000313" key="9">
    <source>
        <dbReference type="Ensembl" id="ENSVURP00010003208.1"/>
    </source>
</evidence>
<dbReference type="STRING" id="29139.ENSVURP00010003208"/>
<dbReference type="Ensembl" id="ENSVURT00010003633.1">
    <property type="protein sequence ID" value="ENSVURP00010003208.1"/>
    <property type="gene ID" value="ENSVURG00010002575.1"/>
</dbReference>
<keyword evidence="5" id="KW-0040">ANK repeat</keyword>
<dbReference type="PROSITE" id="PS01360">
    <property type="entry name" value="ZF_MYND_1"/>
    <property type="match status" value="1"/>
</dbReference>
<evidence type="ECO:0000256" key="5">
    <source>
        <dbReference type="PROSITE-ProRule" id="PRU00023"/>
    </source>
</evidence>
<dbReference type="InterPro" id="IPR036770">
    <property type="entry name" value="Ankyrin_rpt-contain_sf"/>
</dbReference>
<dbReference type="GO" id="GO:0008270">
    <property type="term" value="F:zinc ion binding"/>
    <property type="evidence" value="ECO:0007669"/>
    <property type="project" value="UniProtKB-KW"/>
</dbReference>
<keyword evidence="4" id="KW-0862">Zinc</keyword>
<dbReference type="CTD" id="51281"/>
<dbReference type="OrthoDB" id="48314at2759"/>
<dbReference type="SMART" id="SM00698">
    <property type="entry name" value="MORN"/>
    <property type="match status" value="3"/>
</dbReference>
<dbReference type="InterPro" id="IPR053064">
    <property type="entry name" value="Ankyrin-MYND_domain-protein"/>
</dbReference>
<keyword evidence="10" id="KW-1185">Reference proteome</keyword>
<protein>
    <recommendedName>
        <fullName evidence="8">MYND-type domain-containing protein</fullName>
    </recommendedName>
</protein>
<reference evidence="10" key="1">
    <citation type="submission" date="2018-12" db="EMBL/GenBank/DDBJ databases">
        <authorList>
            <person name="Yazar S."/>
        </authorList>
    </citation>
    <scope>NUCLEOTIDE SEQUENCE [LARGE SCALE GENOMIC DNA]</scope>
</reference>
<feature type="region of interest" description="Disordered" evidence="7">
    <location>
        <begin position="1"/>
        <end position="28"/>
    </location>
</feature>
<evidence type="ECO:0000256" key="4">
    <source>
        <dbReference type="ARBA" id="ARBA00022833"/>
    </source>
</evidence>
<evidence type="ECO:0000256" key="7">
    <source>
        <dbReference type="SAM" id="MobiDB-lite"/>
    </source>
</evidence>
<dbReference type="Pfam" id="PF02493">
    <property type="entry name" value="MORN"/>
    <property type="match status" value="3"/>
</dbReference>
<evidence type="ECO:0000259" key="8">
    <source>
        <dbReference type="PROSITE" id="PS50865"/>
    </source>
</evidence>
<dbReference type="Pfam" id="PF00023">
    <property type="entry name" value="Ank"/>
    <property type="match status" value="1"/>
</dbReference>
<keyword evidence="1" id="KW-0479">Metal-binding</keyword>
<dbReference type="RefSeq" id="XP_027717300.1">
    <property type="nucleotide sequence ID" value="XM_027861499.1"/>
</dbReference>